<protein>
    <recommendedName>
        <fullName evidence="5">Peroxin-13</fullName>
    </recommendedName>
</protein>
<evidence type="ECO:0000256" key="2">
    <source>
        <dbReference type="SAM" id="Phobius"/>
    </source>
</evidence>
<evidence type="ECO:0000313" key="4">
    <source>
        <dbReference type="Proteomes" id="UP001165122"/>
    </source>
</evidence>
<feature type="transmembrane region" description="Helical" evidence="2">
    <location>
        <begin position="181"/>
        <end position="198"/>
    </location>
</feature>
<proteinExistence type="predicted"/>
<dbReference type="Proteomes" id="UP001165122">
    <property type="component" value="Unassembled WGS sequence"/>
</dbReference>
<dbReference type="AlphaFoldDB" id="A0A9W7FLL7"/>
<reference evidence="4" key="1">
    <citation type="journal article" date="2023" name="Commun. Biol.">
        <title>Genome analysis of Parmales, the sister group of diatoms, reveals the evolutionary specialization of diatoms from phago-mixotrophs to photoautotrophs.</title>
        <authorList>
            <person name="Ban H."/>
            <person name="Sato S."/>
            <person name="Yoshikawa S."/>
            <person name="Yamada K."/>
            <person name="Nakamura Y."/>
            <person name="Ichinomiya M."/>
            <person name="Sato N."/>
            <person name="Blanc-Mathieu R."/>
            <person name="Endo H."/>
            <person name="Kuwata A."/>
            <person name="Ogata H."/>
        </authorList>
    </citation>
    <scope>NUCLEOTIDE SEQUENCE [LARGE SCALE GENOMIC DNA]</scope>
    <source>
        <strain evidence="4">NIES 3700</strain>
    </source>
</reference>
<gene>
    <name evidence="3" type="ORF">TrLO_g13082</name>
</gene>
<comment type="caution">
    <text evidence="3">The sequence shown here is derived from an EMBL/GenBank/DDBJ whole genome shotgun (WGS) entry which is preliminary data.</text>
</comment>
<feature type="compositionally biased region" description="Polar residues" evidence="1">
    <location>
        <begin position="17"/>
        <end position="38"/>
    </location>
</feature>
<dbReference type="OrthoDB" id="202020at2759"/>
<evidence type="ECO:0000256" key="1">
    <source>
        <dbReference type="SAM" id="MobiDB-lite"/>
    </source>
</evidence>
<accession>A0A9W7FLL7</accession>
<name>A0A9W7FLL7_9STRA</name>
<evidence type="ECO:0000313" key="3">
    <source>
        <dbReference type="EMBL" id="GMI14265.1"/>
    </source>
</evidence>
<feature type="transmembrane region" description="Helical" evidence="2">
    <location>
        <begin position="80"/>
        <end position="101"/>
    </location>
</feature>
<evidence type="ECO:0008006" key="5">
    <source>
        <dbReference type="Google" id="ProtNLM"/>
    </source>
</evidence>
<dbReference type="EMBL" id="BRXW01000209">
    <property type="protein sequence ID" value="GMI14265.1"/>
    <property type="molecule type" value="Genomic_DNA"/>
</dbReference>
<keyword evidence="2" id="KW-0472">Membrane</keyword>
<keyword evidence="4" id="KW-1185">Reference proteome</keyword>
<organism evidence="3 4">
    <name type="scientific">Triparma laevis f. longispina</name>
    <dbReference type="NCBI Taxonomy" id="1714387"/>
    <lineage>
        <taxon>Eukaryota</taxon>
        <taxon>Sar</taxon>
        <taxon>Stramenopiles</taxon>
        <taxon>Ochrophyta</taxon>
        <taxon>Bolidophyceae</taxon>
        <taxon>Parmales</taxon>
        <taxon>Triparmaceae</taxon>
        <taxon>Triparma</taxon>
    </lineage>
</organism>
<keyword evidence="2" id="KW-1133">Transmembrane helix</keyword>
<feature type="compositionally biased region" description="Pro residues" evidence="1">
    <location>
        <begin position="1"/>
        <end position="15"/>
    </location>
</feature>
<keyword evidence="2" id="KW-0812">Transmembrane</keyword>
<feature type="region of interest" description="Disordered" evidence="1">
    <location>
        <begin position="1"/>
        <end position="43"/>
    </location>
</feature>
<sequence>MSPPSPTNPNTPPPVSTELSNSISNSQQSTAPPTTALTSGPMGMGMDGIGGQGMMGGYDGSMGGYGGGMGGYGGGYGSSYGGMGGMGGMMGGMGMGMGYGLQSMFLSSPPVQTLYLLNQLTVSLSMMMEMAVGNYRQWVMLRERIEGLTEGEPSEDEGIHDKILRFIFKGNTNKDKKRRKVIWFVLSILTAMLGGWTGKKLIDAIVEGKVKERIGGMESSFAAKKKSQK</sequence>